<accession>A0A7Y9J7D1</accession>
<gene>
    <name evidence="1" type="ORF">BJ983_004479</name>
</gene>
<organism evidence="1 2">
    <name type="scientific">Actinomycetospora corticicola</name>
    <dbReference type="NCBI Taxonomy" id="663602"/>
    <lineage>
        <taxon>Bacteria</taxon>
        <taxon>Bacillati</taxon>
        <taxon>Actinomycetota</taxon>
        <taxon>Actinomycetes</taxon>
        <taxon>Pseudonocardiales</taxon>
        <taxon>Pseudonocardiaceae</taxon>
        <taxon>Actinomycetospora</taxon>
    </lineage>
</organism>
<keyword evidence="2" id="KW-1185">Reference proteome</keyword>
<dbReference type="AlphaFoldDB" id="A0A7Y9J7D1"/>
<evidence type="ECO:0000313" key="2">
    <source>
        <dbReference type="Proteomes" id="UP000535890"/>
    </source>
</evidence>
<name>A0A7Y9J7D1_9PSEU</name>
<dbReference type="EMBL" id="JACCBN010000001">
    <property type="protein sequence ID" value="NYD38377.1"/>
    <property type="molecule type" value="Genomic_DNA"/>
</dbReference>
<evidence type="ECO:0008006" key="3">
    <source>
        <dbReference type="Google" id="ProtNLM"/>
    </source>
</evidence>
<dbReference type="RefSeq" id="WP_179795833.1">
    <property type="nucleotide sequence ID" value="NZ_BAABHP010000006.1"/>
</dbReference>
<comment type="caution">
    <text evidence="1">The sequence shown here is derived from an EMBL/GenBank/DDBJ whole genome shotgun (WGS) entry which is preliminary data.</text>
</comment>
<sequence>MSDGYTVSPDALRRTVEDIEYAVDDAARAAASMSAAVRDLARLVPGTRTAEQALVLAREWEADAATWRAAAEALEDLLEDTATDVGLADGELARLFDGTR</sequence>
<protein>
    <recommendedName>
        <fullName evidence="3">Excreted virulence factor EspC (Type VII ESX diderm)</fullName>
    </recommendedName>
</protein>
<evidence type="ECO:0000313" key="1">
    <source>
        <dbReference type="EMBL" id="NYD38377.1"/>
    </source>
</evidence>
<dbReference type="Proteomes" id="UP000535890">
    <property type="component" value="Unassembled WGS sequence"/>
</dbReference>
<reference evidence="1 2" key="1">
    <citation type="submission" date="2020-07" db="EMBL/GenBank/DDBJ databases">
        <title>Sequencing the genomes of 1000 actinobacteria strains.</title>
        <authorList>
            <person name="Klenk H.-P."/>
        </authorList>
    </citation>
    <scope>NUCLEOTIDE SEQUENCE [LARGE SCALE GENOMIC DNA]</scope>
    <source>
        <strain evidence="1 2">DSM 45772</strain>
    </source>
</reference>
<proteinExistence type="predicted"/>